<evidence type="ECO:0000256" key="1">
    <source>
        <dbReference type="SAM" id="Phobius"/>
    </source>
</evidence>
<dbReference type="RefSeq" id="WP_053820096.1">
    <property type="nucleotide sequence ID" value="NZ_CP006911.1"/>
</dbReference>
<dbReference type="Proteomes" id="UP000068905">
    <property type="component" value="Chromosome"/>
</dbReference>
<accession>A0A0M3T2G3</accession>
<dbReference type="OrthoDB" id="7069299at2"/>
<feature type="transmembrane region" description="Helical" evidence="1">
    <location>
        <begin position="100"/>
        <end position="121"/>
    </location>
</feature>
<dbReference type="KEGG" id="tsn:W908_04485"/>
<keyword evidence="3" id="KW-1185">Reference proteome</keyword>
<dbReference type="AlphaFoldDB" id="A0A0M3T2G3"/>
<evidence type="ECO:0000313" key="2">
    <source>
        <dbReference type="EMBL" id="ALE02685.1"/>
    </source>
</evidence>
<name>A0A0M3T2G3_9GAMM</name>
<dbReference type="EMBL" id="CP006911">
    <property type="protein sequence ID" value="ALE02685.1"/>
    <property type="molecule type" value="Genomic_DNA"/>
</dbReference>
<keyword evidence="1" id="KW-1133">Transmembrane helix</keyword>
<keyword evidence="1" id="KW-0812">Transmembrane</keyword>
<gene>
    <name evidence="2" type="ORF">W908_04485</name>
</gene>
<sequence length="124" mass="13778">MFVMGLFNKSKDDSNAFKRKGEEAYYHQALTELESGKVNKGVYAKALAESSGDDAKTQSLYLKYRVQSIADEGAIEVLKQKEREEYEASLPPEEDWLSKFFNIIAMIIGGIGGIFIVSAILSSL</sequence>
<keyword evidence="1" id="KW-0472">Membrane</keyword>
<reference evidence="2 3" key="1">
    <citation type="journal article" date="2015" name="Genome Announc.">
        <title>Genome Sequence of 'Candidatus Thioglobus singularis' Strain PS1, a Mixotroph from the SUP05 Clade of Marine Gammaproteobacteria.</title>
        <authorList>
            <person name="Marshall K.T."/>
            <person name="Morris R.M."/>
        </authorList>
    </citation>
    <scope>NUCLEOTIDE SEQUENCE [LARGE SCALE GENOMIC DNA]</scope>
    <source>
        <strain evidence="2 3">PS1</strain>
    </source>
</reference>
<evidence type="ECO:0000313" key="3">
    <source>
        <dbReference type="Proteomes" id="UP000068905"/>
    </source>
</evidence>
<protein>
    <submittedName>
        <fullName evidence="2">Uncharacterized protein</fullName>
    </submittedName>
</protein>
<organism evidence="2 3">
    <name type="scientific">Candidatus Pseudothioglobus singularis PS1</name>
    <dbReference type="NCBI Taxonomy" id="1125411"/>
    <lineage>
        <taxon>Bacteria</taxon>
        <taxon>Pseudomonadati</taxon>
        <taxon>Pseudomonadota</taxon>
        <taxon>Gammaproteobacteria</taxon>
        <taxon>Candidatus Pseudothioglobaceae</taxon>
        <taxon>Candidatus Pseudothioglobus</taxon>
    </lineage>
</organism>
<proteinExistence type="predicted"/>